<evidence type="ECO:0000256" key="8">
    <source>
        <dbReference type="PIRSR" id="PIRSR500134-1"/>
    </source>
</evidence>
<dbReference type="PANTHER" id="PTHR43750">
    <property type="entry name" value="UDP-GLUCOSE 6-DEHYDROGENASE TUAD"/>
    <property type="match status" value="1"/>
</dbReference>
<feature type="region of interest" description="Disordered" evidence="11">
    <location>
        <begin position="1"/>
        <end position="40"/>
    </location>
</feature>
<dbReference type="Pfam" id="PF00984">
    <property type="entry name" value="UDPG_MGDP_dh"/>
    <property type="match status" value="1"/>
</dbReference>
<dbReference type="InterPro" id="IPR036291">
    <property type="entry name" value="NAD(P)-bd_dom_sf"/>
</dbReference>
<sequence length="511" mass="54674">MGHVTEPAIVSAQTQTPIRTEPEASTAPRPERDAGGGPPLRVSVIGTGYLGATHAACMAELGFEVLGLDIDQAKIDALTRGELPFHEPGLPELLTKHVDSGRLRFTTSYEEVGTWADVHFIGVGTPQKPGESAADLRFVDAAVTSLAEHITRDALIVGKSTVPVGTAERLRTLLANARANASLPGTVELAWNPEFLREGYAVRDTLTPDRLVVGVESAHAEDILRQVYAKSLAEGTPWISTDFATAELVKVAANAFLATKISFINAFSEITEIAGGDIGTLADAIGHDPRIGRKFLNAGVGFGGGCLPKDIRALQARVSELGLDRTMRFLAEMDDINLRRRDRVVDLAVQVLSHSLNGSIRTTGVGEGSGTVPSPAAVEVLNGAKIAILGVTFKPHSDDVRDSPALDVANRLFTAGAEVAVYDPKGNANAARRFPRLGYVNTLQKAVIGADLMILLTEWDEFRQMDPEDIGRLMDRRTLIDARNVLDPAPWQAAGFTHAALGHRFAPEKSV</sequence>
<dbReference type="Proteomes" id="UP000256727">
    <property type="component" value="Unassembled WGS sequence"/>
</dbReference>
<dbReference type="SUPFAM" id="SSF51735">
    <property type="entry name" value="NAD(P)-binding Rossmann-fold domains"/>
    <property type="match status" value="1"/>
</dbReference>
<dbReference type="AlphaFoldDB" id="A0A3D9L8P4"/>
<comment type="pathway">
    <text evidence="1">Nucleotide-sugar biosynthesis; UDP-alpha-D-glucuronate biosynthesis; UDP-alpha-D-glucuronate from UDP-alpha-D-glucose: step 1/1.</text>
</comment>
<reference evidence="13 14" key="1">
    <citation type="submission" date="2018-07" db="EMBL/GenBank/DDBJ databases">
        <title>Sequencing the genomes of 1000 actinobacteria strains.</title>
        <authorList>
            <person name="Klenk H.-P."/>
        </authorList>
    </citation>
    <scope>NUCLEOTIDE SEQUENCE [LARGE SCALE GENOMIC DNA]</scope>
    <source>
        <strain evidence="13 14">DSM 14442</strain>
    </source>
</reference>
<feature type="binding site" evidence="10">
    <location>
        <position position="74"/>
    </location>
    <ligand>
        <name>NAD(+)</name>
        <dbReference type="ChEBI" id="CHEBI:57540"/>
    </ligand>
</feature>
<dbReference type="GO" id="GO:0000271">
    <property type="term" value="P:polysaccharide biosynthetic process"/>
    <property type="evidence" value="ECO:0007669"/>
    <property type="project" value="InterPro"/>
</dbReference>
<dbReference type="GO" id="GO:0003979">
    <property type="term" value="F:UDP-glucose 6-dehydrogenase activity"/>
    <property type="evidence" value="ECO:0007669"/>
    <property type="project" value="UniProtKB-EC"/>
</dbReference>
<keyword evidence="4 7" id="KW-0560">Oxidoreductase</keyword>
<proteinExistence type="inferred from homology"/>
<feature type="binding site" evidence="9">
    <location>
        <begin position="295"/>
        <end position="299"/>
    </location>
    <ligand>
        <name>substrate</name>
    </ligand>
</feature>
<dbReference type="NCBIfam" id="TIGR03026">
    <property type="entry name" value="NDP-sugDHase"/>
    <property type="match status" value="1"/>
</dbReference>
<dbReference type="UniPathway" id="UPA00038">
    <property type="reaction ID" value="UER00491"/>
</dbReference>
<dbReference type="PANTHER" id="PTHR43750:SF3">
    <property type="entry name" value="UDP-GLUCOSE 6-DEHYDROGENASE TUAD"/>
    <property type="match status" value="1"/>
</dbReference>
<dbReference type="Gene3D" id="3.40.50.720">
    <property type="entry name" value="NAD(P)-binding Rossmann-like Domain"/>
    <property type="match status" value="2"/>
</dbReference>
<dbReference type="SUPFAM" id="SSF48179">
    <property type="entry name" value="6-phosphogluconate dehydrogenase C-terminal domain-like"/>
    <property type="match status" value="1"/>
</dbReference>
<dbReference type="InterPro" id="IPR014026">
    <property type="entry name" value="UDP-Glc/GDP-Man_DH_dimer"/>
</dbReference>
<comment type="caution">
    <text evidence="13">The sequence shown here is derived from an EMBL/GenBank/DDBJ whole genome shotgun (WGS) entry which is preliminary data.</text>
</comment>
<keyword evidence="5 7" id="KW-0520">NAD</keyword>
<comment type="catalytic activity">
    <reaction evidence="6 7">
        <text>UDP-alpha-D-glucose + 2 NAD(+) + H2O = UDP-alpha-D-glucuronate + 2 NADH + 3 H(+)</text>
        <dbReference type="Rhea" id="RHEA:23596"/>
        <dbReference type="ChEBI" id="CHEBI:15377"/>
        <dbReference type="ChEBI" id="CHEBI:15378"/>
        <dbReference type="ChEBI" id="CHEBI:57540"/>
        <dbReference type="ChEBI" id="CHEBI:57945"/>
        <dbReference type="ChEBI" id="CHEBI:58052"/>
        <dbReference type="ChEBI" id="CHEBI:58885"/>
        <dbReference type="EC" id="1.1.1.22"/>
    </reaction>
</comment>
<feature type="binding site" evidence="9">
    <location>
        <position position="303"/>
    </location>
    <ligand>
        <name>substrate</name>
    </ligand>
</feature>
<dbReference type="SMART" id="SM00984">
    <property type="entry name" value="UDPG_MGDP_dh_C"/>
    <property type="match status" value="1"/>
</dbReference>
<dbReference type="GO" id="GO:0006065">
    <property type="term" value="P:UDP-glucuronate biosynthetic process"/>
    <property type="evidence" value="ECO:0007669"/>
    <property type="project" value="UniProtKB-UniPathway"/>
</dbReference>
<dbReference type="InterPro" id="IPR014027">
    <property type="entry name" value="UDP-Glc/GDP-Man_DH_C"/>
</dbReference>
<evidence type="ECO:0000256" key="4">
    <source>
        <dbReference type="ARBA" id="ARBA00023002"/>
    </source>
</evidence>
<dbReference type="InterPro" id="IPR028357">
    <property type="entry name" value="UDPglc_DH_bac"/>
</dbReference>
<feature type="binding site" evidence="9">
    <location>
        <position position="250"/>
    </location>
    <ligand>
        <name>substrate</name>
    </ligand>
</feature>
<evidence type="ECO:0000256" key="5">
    <source>
        <dbReference type="ARBA" id="ARBA00023027"/>
    </source>
</evidence>
<evidence type="ECO:0000259" key="12">
    <source>
        <dbReference type="SMART" id="SM00984"/>
    </source>
</evidence>
<organism evidence="13 14">
    <name type="scientific">Citricoccus muralis</name>
    <dbReference type="NCBI Taxonomy" id="169134"/>
    <lineage>
        <taxon>Bacteria</taxon>
        <taxon>Bacillati</taxon>
        <taxon>Actinomycetota</taxon>
        <taxon>Actinomycetes</taxon>
        <taxon>Micrococcales</taxon>
        <taxon>Micrococcaceae</taxon>
        <taxon>Citricoccus</taxon>
    </lineage>
</organism>
<dbReference type="EMBL" id="QREH01000001">
    <property type="protein sequence ID" value="REE02729.1"/>
    <property type="molecule type" value="Genomic_DNA"/>
</dbReference>
<dbReference type="PIRSF" id="PIRSF500134">
    <property type="entry name" value="UDPglc_DH_bac"/>
    <property type="match status" value="1"/>
</dbReference>
<feature type="active site" description="Nucleophile" evidence="8">
    <location>
        <position position="306"/>
    </location>
</feature>
<dbReference type="Pfam" id="PF03721">
    <property type="entry name" value="UDPG_MGDP_dh_N"/>
    <property type="match status" value="1"/>
</dbReference>
<evidence type="ECO:0000256" key="9">
    <source>
        <dbReference type="PIRSR" id="PIRSR500134-2"/>
    </source>
</evidence>
<feature type="binding site" evidence="10">
    <location>
        <position position="69"/>
    </location>
    <ligand>
        <name>NAD(+)</name>
        <dbReference type="ChEBI" id="CHEBI:57540"/>
    </ligand>
</feature>
<protein>
    <recommendedName>
        <fullName evidence="3 7">UDP-glucose 6-dehydrogenase</fullName>
        <ecNumber evidence="3 7">1.1.1.22</ecNumber>
    </recommendedName>
</protein>
<comment type="similarity">
    <text evidence="2 7">Belongs to the UDP-glucose/GDP-mannose dehydrogenase family.</text>
</comment>
<accession>A0A3D9L8P4</accession>
<feature type="binding site" evidence="10">
    <location>
        <position position="161"/>
    </location>
    <ligand>
        <name>NAD(+)</name>
        <dbReference type="ChEBI" id="CHEBI:57540"/>
    </ligand>
</feature>
<evidence type="ECO:0000313" key="13">
    <source>
        <dbReference type="EMBL" id="REE02729.1"/>
    </source>
</evidence>
<evidence type="ECO:0000256" key="11">
    <source>
        <dbReference type="SAM" id="MobiDB-lite"/>
    </source>
</evidence>
<name>A0A3D9L8P4_9MICC</name>
<feature type="binding site" evidence="10">
    <location>
        <position position="309"/>
    </location>
    <ligand>
        <name>NAD(+)</name>
        <dbReference type="ChEBI" id="CHEBI:57540"/>
    </ligand>
</feature>
<dbReference type="Gene3D" id="1.20.5.100">
    <property type="entry name" value="Cytochrome c1, transmembrane anchor, C-terminal"/>
    <property type="match status" value="1"/>
</dbReference>
<dbReference type="PIRSF" id="PIRSF000124">
    <property type="entry name" value="UDPglc_GDPman_dh"/>
    <property type="match status" value="1"/>
</dbReference>
<feature type="binding site" evidence="10">
    <location>
        <position position="125"/>
    </location>
    <ligand>
        <name>NAD(+)</name>
        <dbReference type="ChEBI" id="CHEBI:57540"/>
    </ligand>
</feature>
<gene>
    <name evidence="13" type="ORF">C8E99_0510</name>
</gene>
<feature type="binding site" evidence="10">
    <location>
        <position position="198"/>
    </location>
    <ligand>
        <name>NAD(+)</name>
        <dbReference type="ChEBI" id="CHEBI:57540"/>
    </ligand>
</feature>
<feature type="domain" description="UDP-glucose/GDP-mannose dehydrogenase C-terminal" evidence="12">
    <location>
        <begin position="387"/>
        <end position="488"/>
    </location>
</feature>
<dbReference type="InterPro" id="IPR001732">
    <property type="entry name" value="UDP-Glc/GDP-Man_DH_N"/>
</dbReference>
<feature type="binding site" evidence="9">
    <location>
        <position position="394"/>
    </location>
    <ligand>
        <name>substrate</name>
    </ligand>
</feature>
<evidence type="ECO:0000313" key="14">
    <source>
        <dbReference type="Proteomes" id="UP000256727"/>
    </source>
</evidence>
<evidence type="ECO:0000256" key="2">
    <source>
        <dbReference type="ARBA" id="ARBA00006601"/>
    </source>
</evidence>
<dbReference type="EC" id="1.1.1.22" evidence="3 7"/>
<evidence type="ECO:0000256" key="6">
    <source>
        <dbReference type="ARBA" id="ARBA00047473"/>
    </source>
</evidence>
<dbReference type="InterPro" id="IPR008927">
    <property type="entry name" value="6-PGluconate_DH-like_C_sf"/>
</dbReference>
<keyword evidence="14" id="KW-1185">Reference proteome</keyword>
<dbReference type="SUPFAM" id="SSF52413">
    <property type="entry name" value="UDP-glucose/GDP-mannose dehydrogenase C-terminal domain"/>
    <property type="match status" value="1"/>
</dbReference>
<dbReference type="InterPro" id="IPR017476">
    <property type="entry name" value="UDP-Glc/GDP-Man"/>
</dbReference>
<dbReference type="OrthoDB" id="5193947at2"/>
<dbReference type="GO" id="GO:0051287">
    <property type="term" value="F:NAD binding"/>
    <property type="evidence" value="ECO:0007669"/>
    <property type="project" value="InterPro"/>
</dbReference>
<evidence type="ECO:0000256" key="10">
    <source>
        <dbReference type="PIRSR" id="PIRSR500134-3"/>
    </source>
</evidence>
<dbReference type="Pfam" id="PF03720">
    <property type="entry name" value="UDPG_MGDP_dh_C"/>
    <property type="match status" value="1"/>
</dbReference>
<evidence type="ECO:0000256" key="3">
    <source>
        <dbReference type="ARBA" id="ARBA00012954"/>
    </source>
</evidence>
<dbReference type="InterPro" id="IPR036220">
    <property type="entry name" value="UDP-Glc/GDP-Man_DH_C_sf"/>
</dbReference>
<evidence type="ECO:0000256" key="1">
    <source>
        <dbReference type="ARBA" id="ARBA00004701"/>
    </source>
</evidence>
<feature type="binding site" evidence="10">
    <location>
        <position position="401"/>
    </location>
    <ligand>
        <name>NAD(+)</name>
        <dbReference type="ChEBI" id="CHEBI:57540"/>
    </ligand>
</feature>
<evidence type="ECO:0000256" key="7">
    <source>
        <dbReference type="PIRNR" id="PIRNR000124"/>
    </source>
</evidence>
<feature type="binding site" evidence="9">
    <location>
        <begin position="195"/>
        <end position="198"/>
    </location>
    <ligand>
        <name>substrate</name>
    </ligand>
</feature>